<comment type="caution">
    <text evidence="2">The sequence shown here is derived from an EMBL/GenBank/DDBJ whole genome shotgun (WGS) entry which is preliminary data.</text>
</comment>
<dbReference type="InterPro" id="IPR001478">
    <property type="entry name" value="PDZ"/>
</dbReference>
<dbReference type="GO" id="GO:0006508">
    <property type="term" value="P:proteolysis"/>
    <property type="evidence" value="ECO:0007669"/>
    <property type="project" value="UniProtKB-KW"/>
</dbReference>
<dbReference type="EMBL" id="JAASRN010000002">
    <property type="protein sequence ID" value="NIK74202.1"/>
    <property type="molecule type" value="Genomic_DNA"/>
</dbReference>
<organism evidence="2 3">
    <name type="scientific">Thermonema lapsum</name>
    <dbReference type="NCBI Taxonomy" id="28195"/>
    <lineage>
        <taxon>Bacteria</taxon>
        <taxon>Pseudomonadati</taxon>
        <taxon>Bacteroidota</taxon>
        <taxon>Cytophagia</taxon>
        <taxon>Cytophagales</taxon>
        <taxon>Thermonemataceae</taxon>
        <taxon>Thermonema</taxon>
    </lineage>
</organism>
<reference evidence="2 3" key="1">
    <citation type="submission" date="2020-03" db="EMBL/GenBank/DDBJ databases">
        <title>Genomic Encyclopedia of Type Strains, Phase IV (KMG-IV): sequencing the most valuable type-strain genomes for metagenomic binning, comparative biology and taxonomic classification.</title>
        <authorList>
            <person name="Goeker M."/>
        </authorList>
    </citation>
    <scope>NUCLEOTIDE SEQUENCE [LARGE SCALE GENOMIC DNA]</scope>
    <source>
        <strain evidence="2 3">DSM 5718</strain>
    </source>
</reference>
<dbReference type="SUPFAM" id="SSF50156">
    <property type="entry name" value="PDZ domain-like"/>
    <property type="match status" value="1"/>
</dbReference>
<protein>
    <submittedName>
        <fullName evidence="2">Putative metalloprotease with PDZ domain</fullName>
    </submittedName>
</protein>
<accession>A0A846MS71</accession>
<dbReference type="Pfam" id="PF17899">
    <property type="entry name" value="Peptidase_M61_N"/>
    <property type="match status" value="1"/>
</dbReference>
<dbReference type="InterPro" id="IPR024191">
    <property type="entry name" value="Peptidase_M61"/>
</dbReference>
<keyword evidence="2" id="KW-0482">Metalloprotease</keyword>
<dbReference type="Proteomes" id="UP000537126">
    <property type="component" value="Unassembled WGS sequence"/>
</dbReference>
<keyword evidence="2" id="KW-0378">Hydrolase</keyword>
<keyword evidence="2" id="KW-0645">Protease</keyword>
<dbReference type="RefSeq" id="WP_166919654.1">
    <property type="nucleotide sequence ID" value="NZ_JAASRN010000002.1"/>
</dbReference>
<dbReference type="InterPro" id="IPR036034">
    <property type="entry name" value="PDZ_sf"/>
</dbReference>
<dbReference type="InterPro" id="IPR040756">
    <property type="entry name" value="Peptidase_M61_N"/>
</dbReference>
<dbReference type="InterPro" id="IPR027268">
    <property type="entry name" value="Peptidase_M4/M1_CTD_sf"/>
</dbReference>
<dbReference type="GO" id="GO:0008237">
    <property type="term" value="F:metallopeptidase activity"/>
    <property type="evidence" value="ECO:0007669"/>
    <property type="project" value="UniProtKB-KW"/>
</dbReference>
<dbReference type="Gene3D" id="2.60.40.3650">
    <property type="match status" value="1"/>
</dbReference>
<name>A0A846MS71_9BACT</name>
<sequence length="578" mass="67497">MSSSSNATPYRFRIYYESPATQFLQIEARIPAPGEHLLLRLPVWRPGRYELANYAKYVRDFRAYDANGKPLNVKKYIKDGWYIDTSTVDEVLVQYDFYANRLDAGGCWLDEEQLYINFVNCILFSEEALDVPYEISLEVPPDYEIACALPLKNKTLYARNYYHLIDSPMIASATLKRNFYQVGQYTFYVWIQGNWTPDWHELLRNFEGFTKAQLDMMGEFPFEEYHFLIQIVPYRFYHGVEHTESTVVVLGPSEAMDTADMYDELLGICSHELFHVWNVCRIRPKELFPYDLTKECYFPTGFVVEGITSYYGDLFLIRSGVWKYNQYLRELNKYIKRHFENYGRYHRSLVEASVDLWLDGYSEVTPGRKVSIYAKGALVALILDFLIRKHSNGKASLDDVMRKMWHRFGKPFEKGYSLRDFKNIVAEVAGNPLEQFFADCVEGVVPLEKYIEPLMEEVGISFMTNYLNKGTELFNFQIQQREGKLLVSAIVPDSNASRHLRLNDELIAVNGKRTETIEQLQQLIGAQTVAHLIVSRQGYLKEVQLEADPVVSFKEYFLQLKNNLSQEQQKRLLAWLHQ</sequence>
<dbReference type="AlphaFoldDB" id="A0A846MS71"/>
<evidence type="ECO:0000259" key="1">
    <source>
        <dbReference type="PROSITE" id="PS50106"/>
    </source>
</evidence>
<evidence type="ECO:0000313" key="2">
    <source>
        <dbReference type="EMBL" id="NIK74202.1"/>
    </source>
</evidence>
<dbReference type="PIRSF" id="PIRSF016493">
    <property type="entry name" value="Glycyl_aminpptds"/>
    <property type="match status" value="1"/>
</dbReference>
<dbReference type="InterPro" id="IPR007963">
    <property type="entry name" value="Peptidase_M61_catalytic"/>
</dbReference>
<dbReference type="Gene3D" id="1.10.390.10">
    <property type="entry name" value="Neutral Protease Domain 2"/>
    <property type="match status" value="1"/>
</dbReference>
<proteinExistence type="predicted"/>
<feature type="domain" description="PDZ" evidence="1">
    <location>
        <begin position="468"/>
        <end position="538"/>
    </location>
</feature>
<gene>
    <name evidence="2" type="ORF">FHS56_001715</name>
</gene>
<keyword evidence="3" id="KW-1185">Reference proteome</keyword>
<dbReference type="Gene3D" id="2.30.42.10">
    <property type="match status" value="1"/>
</dbReference>
<evidence type="ECO:0000313" key="3">
    <source>
        <dbReference type="Proteomes" id="UP000537126"/>
    </source>
</evidence>
<dbReference type="Pfam" id="PF05299">
    <property type="entry name" value="Peptidase_M61"/>
    <property type="match status" value="1"/>
</dbReference>
<dbReference type="SMART" id="SM00228">
    <property type="entry name" value="PDZ"/>
    <property type="match status" value="1"/>
</dbReference>
<dbReference type="SUPFAM" id="SSF55486">
    <property type="entry name" value="Metalloproteases ('zincins'), catalytic domain"/>
    <property type="match status" value="1"/>
</dbReference>
<dbReference type="PROSITE" id="PS50106">
    <property type="entry name" value="PDZ"/>
    <property type="match status" value="1"/>
</dbReference>